<dbReference type="PANTHER" id="PTHR48080">
    <property type="entry name" value="D-GALACTONATE DEHYDRATASE-RELATED"/>
    <property type="match status" value="1"/>
</dbReference>
<dbReference type="InterPro" id="IPR034593">
    <property type="entry name" value="DgoD-like"/>
</dbReference>
<dbReference type="SUPFAM" id="SSF54826">
    <property type="entry name" value="Enolase N-terminal domain-like"/>
    <property type="match status" value="1"/>
</dbReference>
<dbReference type="CDD" id="cd03316">
    <property type="entry name" value="MR_like"/>
    <property type="match status" value="1"/>
</dbReference>
<dbReference type="Pfam" id="PF02746">
    <property type="entry name" value="MR_MLE_N"/>
    <property type="match status" value="1"/>
</dbReference>
<dbReference type="Gene3D" id="3.20.20.120">
    <property type="entry name" value="Enolase-like C-terminal domain"/>
    <property type="match status" value="1"/>
</dbReference>
<dbReference type="InterPro" id="IPR029065">
    <property type="entry name" value="Enolase_C-like"/>
</dbReference>
<accession>A0A382NBF4</accession>
<dbReference type="PANTHER" id="PTHR48080:SF2">
    <property type="entry name" value="D-GALACTONATE DEHYDRATASE"/>
    <property type="match status" value="1"/>
</dbReference>
<dbReference type="EMBL" id="UINC01098842">
    <property type="protein sequence ID" value="SVC57665.1"/>
    <property type="molecule type" value="Genomic_DNA"/>
</dbReference>
<dbReference type="InterPro" id="IPR018110">
    <property type="entry name" value="Mandel_Rmase/mucon_lact_enz_CS"/>
</dbReference>
<feature type="domain" description="Mandelate racemase/muconate lactonizing enzyme C-terminal" evidence="2">
    <location>
        <begin position="121"/>
        <end position="245"/>
    </location>
</feature>
<dbReference type="Gene3D" id="3.30.390.10">
    <property type="entry name" value="Enolase-like, N-terminal domain"/>
    <property type="match status" value="1"/>
</dbReference>
<dbReference type="PROSITE" id="PS00909">
    <property type="entry name" value="MR_MLE_2"/>
    <property type="match status" value="1"/>
</dbReference>
<dbReference type="AlphaFoldDB" id="A0A382NBF4"/>
<reference evidence="3" key="1">
    <citation type="submission" date="2018-05" db="EMBL/GenBank/DDBJ databases">
        <authorList>
            <person name="Lanie J.A."/>
            <person name="Ng W.-L."/>
            <person name="Kazmierczak K.M."/>
            <person name="Andrzejewski T.M."/>
            <person name="Davidsen T.M."/>
            <person name="Wayne K.J."/>
            <person name="Tettelin H."/>
            <person name="Glass J.I."/>
            <person name="Rusch D."/>
            <person name="Podicherti R."/>
            <person name="Tsui H.-C.T."/>
            <person name="Winkler M.E."/>
        </authorList>
    </citation>
    <scope>NUCLEOTIDE SEQUENCE</scope>
</reference>
<protein>
    <recommendedName>
        <fullName evidence="2">Mandelate racemase/muconate lactonizing enzyme C-terminal domain-containing protein</fullName>
    </recommendedName>
</protein>
<evidence type="ECO:0000313" key="3">
    <source>
        <dbReference type="EMBL" id="SVC57665.1"/>
    </source>
</evidence>
<dbReference type="GO" id="GO:0016829">
    <property type="term" value="F:lyase activity"/>
    <property type="evidence" value="ECO:0007669"/>
    <property type="project" value="UniProtKB-KW"/>
</dbReference>
<dbReference type="GO" id="GO:0009063">
    <property type="term" value="P:amino acid catabolic process"/>
    <property type="evidence" value="ECO:0007669"/>
    <property type="project" value="InterPro"/>
</dbReference>
<name>A0A382NBF4_9ZZZZ</name>
<dbReference type="SUPFAM" id="SSF51604">
    <property type="entry name" value="Enolase C-terminal domain-like"/>
    <property type="match status" value="1"/>
</dbReference>
<dbReference type="SFLD" id="SFLDS00001">
    <property type="entry name" value="Enolase"/>
    <property type="match status" value="1"/>
</dbReference>
<dbReference type="InterPro" id="IPR013341">
    <property type="entry name" value="Mandelate_racemase_N_dom"/>
</dbReference>
<keyword evidence="1" id="KW-0456">Lyase</keyword>
<feature type="non-terminal residue" evidence="3">
    <location>
        <position position="289"/>
    </location>
</feature>
<dbReference type="InterPro" id="IPR036849">
    <property type="entry name" value="Enolase-like_C_sf"/>
</dbReference>
<dbReference type="Pfam" id="PF13378">
    <property type="entry name" value="MR_MLE_C"/>
    <property type="match status" value="1"/>
</dbReference>
<dbReference type="InterPro" id="IPR013342">
    <property type="entry name" value="Mandelate_racemase_C"/>
</dbReference>
<organism evidence="3">
    <name type="scientific">marine metagenome</name>
    <dbReference type="NCBI Taxonomy" id="408172"/>
    <lineage>
        <taxon>unclassified sequences</taxon>
        <taxon>metagenomes</taxon>
        <taxon>ecological metagenomes</taxon>
    </lineage>
</organism>
<gene>
    <name evidence="3" type="ORF">METZ01_LOCUS310519</name>
</gene>
<dbReference type="InterPro" id="IPR029017">
    <property type="entry name" value="Enolase-like_N"/>
</dbReference>
<sequence>MLGSLGLGATASLGFMMTQENAAGKNPAAEVVDKGANLKITDVQMFHVGKLYVRIQTNAGITGWGETFGLNSKVAIALVEAMAGGLKGENPTRIEHLWQRLYRGPRDSRGGPYMTNVISAIDMALWDIAGKAWGVPVYRLMGGPTRDRIRMYPSESSWKIGPGGPRQFAATPQWVKGYVDHVKHFREKLGPNGAIMLDAHCAMPPAFLIQLASALEPYDVLFIEEPAVPGNIEVFKRLKESINVPLATGERDRTIWEFLPYLHERCIDVLQPDIGACGGISQMKKIATL</sequence>
<evidence type="ECO:0000259" key="2">
    <source>
        <dbReference type="SMART" id="SM00922"/>
    </source>
</evidence>
<dbReference type="SMART" id="SM00922">
    <property type="entry name" value="MR_MLE"/>
    <property type="match status" value="1"/>
</dbReference>
<evidence type="ECO:0000256" key="1">
    <source>
        <dbReference type="ARBA" id="ARBA00023239"/>
    </source>
</evidence>
<proteinExistence type="predicted"/>